<dbReference type="EMBL" id="KZ819289">
    <property type="protein sequence ID" value="PWN99051.1"/>
    <property type="molecule type" value="Genomic_DNA"/>
</dbReference>
<feature type="chain" id="PRO_5016366232" evidence="1">
    <location>
        <begin position="20"/>
        <end position="141"/>
    </location>
</feature>
<dbReference type="RefSeq" id="XP_025599330.1">
    <property type="nucleotide sequence ID" value="XM_025739636.1"/>
</dbReference>
<evidence type="ECO:0000313" key="2">
    <source>
        <dbReference type="EMBL" id="PWN99051.1"/>
    </source>
</evidence>
<dbReference type="Proteomes" id="UP000245946">
    <property type="component" value="Unassembled WGS sequence"/>
</dbReference>
<sequence length="141" mass="15015">MLVPVAALAAFATAASVAAAPAGPSTTPLARGNRGNHGYATVRDIGQYEAGSNWCHVYAESTPYRVVLSNDFLADTPPAFCRNVTVRADLRRRSEIAAHLLHPRQMTATENGNSWHGVVVNGSSDYAFSKHASQCTCLSAR</sequence>
<accession>A0A316ZBX8</accession>
<reference evidence="2 3" key="1">
    <citation type="journal article" date="2018" name="Mol. Biol. Evol.">
        <title>Broad Genomic Sampling Reveals a Smut Pathogenic Ancestry of the Fungal Clade Ustilaginomycotina.</title>
        <authorList>
            <person name="Kijpornyongpan T."/>
            <person name="Mondo S.J."/>
            <person name="Barry K."/>
            <person name="Sandor L."/>
            <person name="Lee J."/>
            <person name="Lipzen A."/>
            <person name="Pangilinan J."/>
            <person name="LaButti K."/>
            <person name="Hainaut M."/>
            <person name="Henrissat B."/>
            <person name="Grigoriev I.V."/>
            <person name="Spatafora J.W."/>
            <person name="Aime M.C."/>
        </authorList>
    </citation>
    <scope>NUCLEOTIDE SEQUENCE [LARGE SCALE GENOMIC DNA]</scope>
    <source>
        <strain evidence="2 3">MCA 4186</strain>
    </source>
</reference>
<keyword evidence="1" id="KW-0732">Signal</keyword>
<feature type="signal peptide" evidence="1">
    <location>
        <begin position="1"/>
        <end position="19"/>
    </location>
</feature>
<gene>
    <name evidence="2" type="ORF">FA09DRAFT_240245</name>
</gene>
<evidence type="ECO:0000313" key="3">
    <source>
        <dbReference type="Proteomes" id="UP000245946"/>
    </source>
</evidence>
<proteinExistence type="predicted"/>
<dbReference type="AlphaFoldDB" id="A0A316ZBX8"/>
<protein>
    <submittedName>
        <fullName evidence="2">Uncharacterized protein</fullName>
    </submittedName>
</protein>
<organism evidence="2 3">
    <name type="scientific">Tilletiopsis washingtonensis</name>
    <dbReference type="NCBI Taxonomy" id="58919"/>
    <lineage>
        <taxon>Eukaryota</taxon>
        <taxon>Fungi</taxon>
        <taxon>Dikarya</taxon>
        <taxon>Basidiomycota</taxon>
        <taxon>Ustilaginomycotina</taxon>
        <taxon>Exobasidiomycetes</taxon>
        <taxon>Entylomatales</taxon>
        <taxon>Entylomatales incertae sedis</taxon>
        <taxon>Tilletiopsis</taxon>
    </lineage>
</organism>
<evidence type="ECO:0000256" key="1">
    <source>
        <dbReference type="SAM" id="SignalP"/>
    </source>
</evidence>
<name>A0A316ZBX8_9BASI</name>
<keyword evidence="3" id="KW-1185">Reference proteome</keyword>
<dbReference type="GeneID" id="37267182"/>